<dbReference type="PANTHER" id="PTHR24269">
    <property type="entry name" value="KREMEN PROTEIN"/>
    <property type="match status" value="1"/>
</dbReference>
<comment type="subcellular location">
    <subcellularLocation>
        <location evidence="1">Membrane</location>
        <topology evidence="1">Single-pass membrane protein</topology>
    </subcellularLocation>
</comment>
<dbReference type="PROSITE" id="PS51212">
    <property type="entry name" value="WSC"/>
    <property type="match status" value="3"/>
</dbReference>
<evidence type="ECO:0000256" key="5">
    <source>
        <dbReference type="ARBA" id="ARBA00023136"/>
    </source>
</evidence>
<feature type="domain" description="WSC" evidence="8">
    <location>
        <begin position="260"/>
        <end position="351"/>
    </location>
</feature>
<evidence type="ECO:0000256" key="7">
    <source>
        <dbReference type="SAM" id="SignalP"/>
    </source>
</evidence>
<keyword evidence="4" id="KW-1133">Transmembrane helix</keyword>
<keyword evidence="5" id="KW-0472">Membrane</keyword>
<dbReference type="EMBL" id="CAJMWT010000328">
    <property type="protein sequence ID" value="CAE6341846.1"/>
    <property type="molecule type" value="Genomic_DNA"/>
</dbReference>
<feature type="domain" description="WSC" evidence="8">
    <location>
        <begin position="47"/>
        <end position="144"/>
    </location>
</feature>
<sequence>MALRLILSLYLIQLSYALSIRQPSLATRTHKSHPRLLRRATPFLPSGWAYKSCVREPSSGRTLTGYSFTSSSMTVDMCVSACATRGYSLAGAECANECYCGNSFSGAATGGGSVRPKSECNIPCAGDSSQTCGAGNRLLVYTNGQITPGTAVLPPGWSSTPKYITEASTGRALVGNSFTSQSLTLDRCMDVCDQTGFEYAGAEYGTECYCSNTISTVNGGGVEVASSECNMSCNSQQKCGAGYRITLYTKDTVLNSPLTGWIKNFCTIDQNSRVLDGYSFSDAPITPAICITACPQRNFILADVENGNECYCGNTVKQAYPTGDADCKTPCSGDDTQSCGGRWRLMAYIKVPDTPSGPNAWTLISGGNSGVVMTHVAVTTSDTMLVIDRKENNPLPKADGKPAWRAI</sequence>
<reference evidence="9" key="1">
    <citation type="submission" date="2021-01" db="EMBL/GenBank/DDBJ databases">
        <authorList>
            <person name="Kaushik A."/>
        </authorList>
    </citation>
    <scope>NUCLEOTIDE SEQUENCE</scope>
    <source>
        <strain evidence="9">AG2-2IIIB</strain>
    </source>
</reference>
<dbReference type="InterPro" id="IPR051836">
    <property type="entry name" value="Kremen_rcpt"/>
</dbReference>
<evidence type="ECO:0000256" key="2">
    <source>
        <dbReference type="ARBA" id="ARBA00022692"/>
    </source>
</evidence>
<evidence type="ECO:0000256" key="4">
    <source>
        <dbReference type="ARBA" id="ARBA00022989"/>
    </source>
</evidence>
<dbReference type="GO" id="GO:0005886">
    <property type="term" value="C:plasma membrane"/>
    <property type="evidence" value="ECO:0007669"/>
    <property type="project" value="TreeGrafter"/>
</dbReference>
<organism evidence="9 10">
    <name type="scientific">Rhizoctonia solani</name>
    <dbReference type="NCBI Taxonomy" id="456999"/>
    <lineage>
        <taxon>Eukaryota</taxon>
        <taxon>Fungi</taxon>
        <taxon>Dikarya</taxon>
        <taxon>Basidiomycota</taxon>
        <taxon>Agaricomycotina</taxon>
        <taxon>Agaricomycetes</taxon>
        <taxon>Cantharellales</taxon>
        <taxon>Ceratobasidiaceae</taxon>
        <taxon>Rhizoctonia</taxon>
    </lineage>
</organism>
<name>A0A8H2W9R0_9AGAM</name>
<comment type="caution">
    <text evidence="9">The sequence shown here is derived from an EMBL/GenBank/DDBJ whole genome shotgun (WGS) entry which is preliminary data.</text>
</comment>
<evidence type="ECO:0000313" key="10">
    <source>
        <dbReference type="Proteomes" id="UP000663843"/>
    </source>
</evidence>
<feature type="chain" id="PRO_5034549841" description="WSC domain-containing protein" evidence="7">
    <location>
        <begin position="18"/>
        <end position="407"/>
    </location>
</feature>
<gene>
    <name evidence="9" type="ORF">RDB_LOCUS2954</name>
</gene>
<keyword evidence="3 7" id="KW-0732">Signal</keyword>
<dbReference type="Proteomes" id="UP000663843">
    <property type="component" value="Unassembled WGS sequence"/>
</dbReference>
<dbReference type="SMART" id="SM00321">
    <property type="entry name" value="WSC"/>
    <property type="match status" value="3"/>
</dbReference>
<dbReference type="Pfam" id="PF01822">
    <property type="entry name" value="WSC"/>
    <property type="match status" value="3"/>
</dbReference>
<dbReference type="PANTHER" id="PTHR24269:SF16">
    <property type="entry name" value="PROTEIN SLG1"/>
    <property type="match status" value="1"/>
</dbReference>
<protein>
    <recommendedName>
        <fullName evidence="8">WSC domain-containing protein</fullName>
    </recommendedName>
</protein>
<feature type="domain" description="WSC" evidence="8">
    <location>
        <begin position="160"/>
        <end position="251"/>
    </location>
</feature>
<evidence type="ECO:0000256" key="3">
    <source>
        <dbReference type="ARBA" id="ARBA00022729"/>
    </source>
</evidence>
<dbReference type="AlphaFoldDB" id="A0A8H2W9R0"/>
<evidence type="ECO:0000259" key="8">
    <source>
        <dbReference type="PROSITE" id="PS51212"/>
    </source>
</evidence>
<dbReference type="InterPro" id="IPR002889">
    <property type="entry name" value="WSC_carb-bd"/>
</dbReference>
<proteinExistence type="predicted"/>
<evidence type="ECO:0000256" key="6">
    <source>
        <dbReference type="ARBA" id="ARBA00023180"/>
    </source>
</evidence>
<accession>A0A8H2W9R0</accession>
<keyword evidence="2" id="KW-0812">Transmembrane</keyword>
<keyword evidence="6" id="KW-0325">Glycoprotein</keyword>
<evidence type="ECO:0000256" key="1">
    <source>
        <dbReference type="ARBA" id="ARBA00004167"/>
    </source>
</evidence>
<evidence type="ECO:0000313" key="9">
    <source>
        <dbReference type="EMBL" id="CAE6341846.1"/>
    </source>
</evidence>
<feature type="signal peptide" evidence="7">
    <location>
        <begin position="1"/>
        <end position="17"/>
    </location>
</feature>